<evidence type="ECO:0000313" key="1">
    <source>
        <dbReference type="EMBL" id="EQD48388.1"/>
    </source>
</evidence>
<comment type="caution">
    <text evidence="1">The sequence shown here is derived from an EMBL/GenBank/DDBJ whole genome shotgun (WGS) entry which is preliminary data.</text>
</comment>
<dbReference type="AlphaFoldDB" id="T0ZV12"/>
<protein>
    <submittedName>
        <fullName evidence="1">Uncharacterized protein</fullName>
    </submittedName>
</protein>
<proteinExistence type="predicted"/>
<sequence length="130" mass="15159">MKLSRLYSNKPDLFEPVDFVQGLNVVVAEIRLPENREKDTHNLGKTTLGRLLDFGFLIGRDAKFFLFKHLDLFKDFVFFLEVELEDASFVTVRRGVEEATKISFKKHKAGYQDFSSLSILEWDHQDVPFD</sequence>
<organism evidence="1">
    <name type="scientific">mine drainage metagenome</name>
    <dbReference type="NCBI Taxonomy" id="410659"/>
    <lineage>
        <taxon>unclassified sequences</taxon>
        <taxon>metagenomes</taxon>
        <taxon>ecological metagenomes</taxon>
    </lineage>
</organism>
<reference evidence="1" key="1">
    <citation type="submission" date="2013-08" db="EMBL/GenBank/DDBJ databases">
        <authorList>
            <person name="Mendez C."/>
            <person name="Richter M."/>
            <person name="Ferrer M."/>
            <person name="Sanchez J."/>
        </authorList>
    </citation>
    <scope>NUCLEOTIDE SEQUENCE</scope>
</reference>
<reference evidence="1" key="2">
    <citation type="journal article" date="2014" name="ISME J.">
        <title>Microbial stratification in low pH oxic and suboxic macroscopic growths along an acid mine drainage.</title>
        <authorList>
            <person name="Mendez-Garcia C."/>
            <person name="Mesa V."/>
            <person name="Sprenger R.R."/>
            <person name="Richter M."/>
            <person name="Diez M.S."/>
            <person name="Solano J."/>
            <person name="Bargiela R."/>
            <person name="Golyshina O.V."/>
            <person name="Manteca A."/>
            <person name="Ramos J.L."/>
            <person name="Gallego J.R."/>
            <person name="Llorente I."/>
            <person name="Martins Dos Santos V.A."/>
            <person name="Jensen O.N."/>
            <person name="Pelaez A.I."/>
            <person name="Sanchez J."/>
            <person name="Ferrer M."/>
        </authorList>
    </citation>
    <scope>NUCLEOTIDE SEQUENCE</scope>
</reference>
<feature type="non-terminal residue" evidence="1">
    <location>
        <position position="130"/>
    </location>
</feature>
<accession>T0ZV12</accession>
<gene>
    <name evidence="1" type="ORF">B1B_12060</name>
</gene>
<name>T0ZV12_9ZZZZ</name>
<dbReference type="EMBL" id="AUZY01007874">
    <property type="protein sequence ID" value="EQD48388.1"/>
    <property type="molecule type" value="Genomic_DNA"/>
</dbReference>